<name>A0AAD8I0K2_9APIA</name>
<evidence type="ECO:0000256" key="2">
    <source>
        <dbReference type="ARBA" id="ARBA00022801"/>
    </source>
</evidence>
<evidence type="ECO:0000313" key="5">
    <source>
        <dbReference type="Proteomes" id="UP001237642"/>
    </source>
</evidence>
<sequence>MSDQESSNIDPYKFLKISLNQDGTLTRPESFPCVPPIPDPSDLTDSQLALSKDIRTTNGILLRLFSPLESSGKLPLIIYFHGGGFVFFSATSAPFHNSCIRMATVCKALVLSVDYRLAPENRLPAAYDDAVEAITWVRDQANNVNGCDPWLKEHADFSKVFLMGSSAGGTIVYYSGLRALDMDLTPIKIGGLIINQGYFGGVERTQSELRLVNDRVVPLASNDLMWSLALPEGVDRDHEYCNPSIGSSSEKIQRLPRCLVRGYGGDPLVDRQKELAKMLEGRGVHVTAKFDEEGAHAIELTDPVKATKLYDEIKNFVHSTAN</sequence>
<keyword evidence="2" id="KW-0378">Hydrolase</keyword>
<dbReference type="Pfam" id="PF07859">
    <property type="entry name" value="Abhydrolase_3"/>
    <property type="match status" value="1"/>
</dbReference>
<dbReference type="GO" id="GO:0016787">
    <property type="term" value="F:hydrolase activity"/>
    <property type="evidence" value="ECO:0007669"/>
    <property type="project" value="UniProtKB-KW"/>
</dbReference>
<dbReference type="PANTHER" id="PTHR23024:SF113">
    <property type="entry name" value="CARBOXYLESTERASE 8-RELATED"/>
    <property type="match status" value="1"/>
</dbReference>
<gene>
    <name evidence="4" type="ORF">POM88_032464</name>
</gene>
<accession>A0AAD8I0K2</accession>
<reference evidence="4" key="2">
    <citation type="submission" date="2023-05" db="EMBL/GenBank/DDBJ databases">
        <authorList>
            <person name="Schelkunov M.I."/>
        </authorList>
    </citation>
    <scope>NUCLEOTIDE SEQUENCE</scope>
    <source>
        <strain evidence="4">Hsosn_3</strain>
        <tissue evidence="4">Leaf</tissue>
    </source>
</reference>
<dbReference type="AlphaFoldDB" id="A0AAD8I0K2"/>
<dbReference type="InterPro" id="IPR013094">
    <property type="entry name" value="AB_hydrolase_3"/>
</dbReference>
<keyword evidence="4" id="KW-0675">Receptor</keyword>
<dbReference type="Proteomes" id="UP001237642">
    <property type="component" value="Unassembled WGS sequence"/>
</dbReference>
<dbReference type="Gene3D" id="3.40.50.1820">
    <property type="entry name" value="alpha/beta hydrolase"/>
    <property type="match status" value="1"/>
</dbReference>
<reference evidence="4" key="1">
    <citation type="submission" date="2023-02" db="EMBL/GenBank/DDBJ databases">
        <title>Genome of toxic invasive species Heracleum sosnowskyi carries increased number of genes despite the absence of recent whole-genome duplications.</title>
        <authorList>
            <person name="Schelkunov M."/>
            <person name="Shtratnikova V."/>
            <person name="Makarenko M."/>
            <person name="Klepikova A."/>
            <person name="Omelchenko D."/>
            <person name="Novikova G."/>
            <person name="Obukhova E."/>
            <person name="Bogdanov V."/>
            <person name="Penin A."/>
            <person name="Logacheva M."/>
        </authorList>
    </citation>
    <scope>NUCLEOTIDE SEQUENCE</scope>
    <source>
        <strain evidence="4">Hsosn_3</strain>
        <tissue evidence="4">Leaf</tissue>
    </source>
</reference>
<dbReference type="PROSITE" id="PS01173">
    <property type="entry name" value="LIPASE_GDXG_HIS"/>
    <property type="match status" value="1"/>
</dbReference>
<dbReference type="SUPFAM" id="SSF53474">
    <property type="entry name" value="alpha/beta-Hydrolases"/>
    <property type="match status" value="1"/>
</dbReference>
<protein>
    <submittedName>
        <fullName evidence="4">Gibberellin receptor GID1</fullName>
    </submittedName>
</protein>
<organism evidence="4 5">
    <name type="scientific">Heracleum sosnowskyi</name>
    <dbReference type="NCBI Taxonomy" id="360622"/>
    <lineage>
        <taxon>Eukaryota</taxon>
        <taxon>Viridiplantae</taxon>
        <taxon>Streptophyta</taxon>
        <taxon>Embryophyta</taxon>
        <taxon>Tracheophyta</taxon>
        <taxon>Spermatophyta</taxon>
        <taxon>Magnoliopsida</taxon>
        <taxon>eudicotyledons</taxon>
        <taxon>Gunneridae</taxon>
        <taxon>Pentapetalae</taxon>
        <taxon>asterids</taxon>
        <taxon>campanulids</taxon>
        <taxon>Apiales</taxon>
        <taxon>Apiaceae</taxon>
        <taxon>Apioideae</taxon>
        <taxon>apioid superclade</taxon>
        <taxon>Tordylieae</taxon>
        <taxon>Tordyliinae</taxon>
        <taxon>Heracleum</taxon>
    </lineage>
</organism>
<dbReference type="PANTHER" id="PTHR23024">
    <property type="entry name" value="ARYLACETAMIDE DEACETYLASE"/>
    <property type="match status" value="1"/>
</dbReference>
<dbReference type="EMBL" id="JAUIZM010000007">
    <property type="protein sequence ID" value="KAK1376271.1"/>
    <property type="molecule type" value="Genomic_DNA"/>
</dbReference>
<evidence type="ECO:0000259" key="3">
    <source>
        <dbReference type="Pfam" id="PF07859"/>
    </source>
</evidence>
<evidence type="ECO:0000313" key="4">
    <source>
        <dbReference type="EMBL" id="KAK1376271.1"/>
    </source>
</evidence>
<proteinExistence type="inferred from homology"/>
<feature type="domain" description="Alpha/beta hydrolase fold-3" evidence="3">
    <location>
        <begin position="77"/>
        <end position="298"/>
    </location>
</feature>
<dbReference type="InterPro" id="IPR050466">
    <property type="entry name" value="Carboxylest/Gibb_receptor"/>
</dbReference>
<evidence type="ECO:0000256" key="1">
    <source>
        <dbReference type="ARBA" id="ARBA00010515"/>
    </source>
</evidence>
<comment type="caution">
    <text evidence="4">The sequence shown here is derived from an EMBL/GenBank/DDBJ whole genome shotgun (WGS) entry which is preliminary data.</text>
</comment>
<keyword evidence="5" id="KW-1185">Reference proteome</keyword>
<dbReference type="InterPro" id="IPR029058">
    <property type="entry name" value="AB_hydrolase_fold"/>
</dbReference>
<comment type="similarity">
    <text evidence="1">Belongs to the 'GDXG' lipolytic enzyme family.</text>
</comment>
<dbReference type="InterPro" id="IPR002168">
    <property type="entry name" value="Lipase_GDXG_HIS_AS"/>
</dbReference>